<evidence type="ECO:0000313" key="1">
    <source>
        <dbReference type="EMBL" id="KAJ9050426.1"/>
    </source>
</evidence>
<evidence type="ECO:0000313" key="2">
    <source>
        <dbReference type="Proteomes" id="UP001165960"/>
    </source>
</evidence>
<dbReference type="EMBL" id="QTSX02007155">
    <property type="protein sequence ID" value="KAJ9050426.1"/>
    <property type="molecule type" value="Genomic_DNA"/>
</dbReference>
<accession>A0ACC2RK70</accession>
<dbReference type="Proteomes" id="UP001165960">
    <property type="component" value="Unassembled WGS sequence"/>
</dbReference>
<protein>
    <submittedName>
        <fullName evidence="1">Uncharacterized protein</fullName>
    </submittedName>
</protein>
<keyword evidence="2" id="KW-1185">Reference proteome</keyword>
<comment type="caution">
    <text evidence="1">The sequence shown here is derived from an EMBL/GenBank/DDBJ whole genome shotgun (WGS) entry which is preliminary data.</text>
</comment>
<proteinExistence type="predicted"/>
<organism evidence="1 2">
    <name type="scientific">Entomophthora muscae</name>
    <dbReference type="NCBI Taxonomy" id="34485"/>
    <lineage>
        <taxon>Eukaryota</taxon>
        <taxon>Fungi</taxon>
        <taxon>Fungi incertae sedis</taxon>
        <taxon>Zoopagomycota</taxon>
        <taxon>Entomophthoromycotina</taxon>
        <taxon>Entomophthoromycetes</taxon>
        <taxon>Entomophthorales</taxon>
        <taxon>Entomophthoraceae</taxon>
        <taxon>Entomophthora</taxon>
    </lineage>
</organism>
<name>A0ACC2RK70_9FUNG</name>
<sequence>MLFSRGLARNSGLSARNLLRFPKTHINFRFENLSTFALRQNAKVITHRKVTSPLEWAQVLEEYSREKEFKDNVEQTKTLILQYKSGEGKRLVALITLASVPTDLRAVARVFNFKDLRFATPDLLAEFTSDKEPISVFGFKDLTPELRSKVHILVDDSILKTSSLIALQGHSSNSTWLMSSSDFSAYLAQNDLKYEALSMLNISSSLGKPVRSPKDKGLVEKPRGSKMGLEFGKAEKFSMWYTQVLVKGEMIEYYSVSGCYIYRPWSYSIWRRITAFFDKAITDMGVEPAYFPMFVSQSVLEKEKDHIEGFAPEVAWVTKAGENDLDVPIAIRPTSETVMYPYFAKWIRSHRDLPLRLNQWNSVVRWEFKDPQPFIRTREFLWQEGHSAFLTQKEADEEVLQVLELYRQVYEDLLAIPIIKGYKSEKEKFAGGCYTTTCEAYVPATGRAIQGATSHSLGQNFSKMFEIAVEDPVDRSNKLHAWQNSWGLSTRSIGVMVMVHGDDKGLVLPPRVADVQVVLVPCGLKASSSDSERLSVEAAIKDAIASLSSVGVRAKADLRDNYTPGFKFNHWELKGVPLRLEVGPREVASNCVVSVRRDNGERQTLQLKDLHASIPNLLNSIHNNLFERARVSFKENIFLATRWEQVAPALEKKKLILMPWCEQVSCEENIKAATASRNSSPEGQASVAGAKSLCIPFEQPEHSPIIYGETRCLACSHHAKRFALFGRSY</sequence>
<gene>
    <name evidence="1" type="ORF">DSO57_1014435</name>
</gene>
<reference evidence="1" key="1">
    <citation type="submission" date="2022-04" db="EMBL/GenBank/DDBJ databases">
        <title>Genome of the entomopathogenic fungus Entomophthora muscae.</title>
        <authorList>
            <person name="Elya C."/>
            <person name="Lovett B.R."/>
            <person name="Lee E."/>
            <person name="Macias A.M."/>
            <person name="Hajek A.E."/>
            <person name="De Bivort B.L."/>
            <person name="Kasson M.T."/>
            <person name="De Fine Licht H.H."/>
            <person name="Stajich J.E."/>
        </authorList>
    </citation>
    <scope>NUCLEOTIDE SEQUENCE</scope>
    <source>
        <strain evidence="1">Berkeley</strain>
    </source>
</reference>